<proteinExistence type="inferred from homology"/>
<dbReference type="HOGENOM" id="CLU_049344_5_1_12"/>
<evidence type="ECO:0000256" key="3">
    <source>
        <dbReference type="ARBA" id="ARBA00022679"/>
    </source>
</evidence>
<dbReference type="eggNOG" id="COG2226">
    <property type="taxonomic scope" value="Bacteria"/>
</dbReference>
<dbReference type="KEGG" id="slr:L21SP2_2264"/>
<dbReference type="Proteomes" id="UP000018680">
    <property type="component" value="Chromosome"/>
</dbReference>
<comment type="similarity">
    <text evidence="1">Belongs to the methyltransferase superfamily.</text>
</comment>
<dbReference type="OrthoDB" id="9797252at2"/>
<evidence type="ECO:0000313" key="5">
    <source>
        <dbReference type="EMBL" id="AHC15625.1"/>
    </source>
</evidence>
<protein>
    <submittedName>
        <fullName evidence="5">SAM-dependent methyltransferase</fullName>
    </submittedName>
</protein>
<dbReference type="InterPro" id="IPR029063">
    <property type="entry name" value="SAM-dependent_MTases_sf"/>
</dbReference>
<dbReference type="RefSeq" id="WP_024268529.1">
    <property type="nucleotide sequence ID" value="NC_023035.1"/>
</dbReference>
<dbReference type="InterPro" id="IPR013216">
    <property type="entry name" value="Methyltransf_11"/>
</dbReference>
<keyword evidence="6" id="KW-1185">Reference proteome</keyword>
<gene>
    <name evidence="5" type="ORF">L21SP2_2264</name>
</gene>
<dbReference type="InterPro" id="IPR051052">
    <property type="entry name" value="Diverse_substrate_MTase"/>
</dbReference>
<dbReference type="EMBL" id="CP006939">
    <property type="protein sequence ID" value="AHC15625.1"/>
    <property type="molecule type" value="Genomic_DNA"/>
</dbReference>
<accession>V5WJ22</accession>
<dbReference type="GO" id="GO:0008757">
    <property type="term" value="F:S-adenosylmethionine-dependent methyltransferase activity"/>
    <property type="evidence" value="ECO:0007669"/>
    <property type="project" value="InterPro"/>
</dbReference>
<keyword evidence="3 5" id="KW-0808">Transferase</keyword>
<dbReference type="Pfam" id="PF08241">
    <property type="entry name" value="Methyltransf_11"/>
    <property type="match status" value="1"/>
</dbReference>
<evidence type="ECO:0000256" key="2">
    <source>
        <dbReference type="ARBA" id="ARBA00022603"/>
    </source>
</evidence>
<feature type="domain" description="Methyltransferase type 11" evidence="4">
    <location>
        <begin position="47"/>
        <end position="134"/>
    </location>
</feature>
<keyword evidence="2 5" id="KW-0489">Methyltransferase</keyword>
<dbReference type="CDD" id="cd02440">
    <property type="entry name" value="AdoMet_MTases"/>
    <property type="match status" value="1"/>
</dbReference>
<dbReference type="PANTHER" id="PTHR44942">
    <property type="entry name" value="METHYLTRANSF_11 DOMAIN-CONTAINING PROTEIN"/>
    <property type="match status" value="1"/>
</dbReference>
<dbReference type="PANTHER" id="PTHR44942:SF4">
    <property type="entry name" value="METHYLTRANSFERASE TYPE 11 DOMAIN-CONTAINING PROTEIN"/>
    <property type="match status" value="1"/>
</dbReference>
<dbReference type="Gene3D" id="3.40.50.150">
    <property type="entry name" value="Vaccinia Virus protein VP39"/>
    <property type="match status" value="1"/>
</dbReference>
<organism evidence="5 6">
    <name type="scientific">Salinispira pacifica</name>
    <dbReference type="NCBI Taxonomy" id="1307761"/>
    <lineage>
        <taxon>Bacteria</taxon>
        <taxon>Pseudomonadati</taxon>
        <taxon>Spirochaetota</taxon>
        <taxon>Spirochaetia</taxon>
        <taxon>Spirochaetales</taxon>
        <taxon>Spirochaetaceae</taxon>
        <taxon>Salinispira</taxon>
    </lineage>
</organism>
<dbReference type="SUPFAM" id="SSF53335">
    <property type="entry name" value="S-adenosyl-L-methionine-dependent methyltransferases"/>
    <property type="match status" value="1"/>
</dbReference>
<reference evidence="5 6" key="1">
    <citation type="journal article" date="2015" name="Stand. Genomic Sci.">
        <title>Complete genome sequence and description of Salinispira pacifica gen. nov., sp. nov., a novel spirochaete isolated form a hypersaline microbial mat.</title>
        <authorList>
            <person name="Ben Hania W."/>
            <person name="Joseph M."/>
            <person name="Schumann P."/>
            <person name="Bunk B."/>
            <person name="Fiebig A."/>
            <person name="Sproer C."/>
            <person name="Klenk H.P."/>
            <person name="Fardeau M.L."/>
            <person name="Spring S."/>
        </authorList>
    </citation>
    <scope>NUCLEOTIDE SEQUENCE [LARGE SCALE GENOMIC DNA]</scope>
    <source>
        <strain evidence="5 6">L21-RPul-D2</strain>
    </source>
</reference>
<dbReference type="AlphaFoldDB" id="V5WJ22"/>
<dbReference type="STRING" id="1307761.L21SP2_2264"/>
<name>V5WJ22_9SPIO</name>
<sequence>MAPVSEDPQVASFHHNARDYSLTRPDYPSEIFRLIADAAPSNDRVWDCACGNGQAARGLIAHFAHVDASDISEAQISHAPKLENVEFRTASSEHSPYPDGCFDAVCVAQAFHWFDHPAFFKECHRVLKSEGILAVWGYYRHSVDARISQVMEEHIVPLMSQRWSPRNELLWHEYADISFPYPELAFEKPDMKIRWNLDEYRSYILTWSPIRRMIEEQEGDGGKRPLEAAMSRLEEAWTDEMGRKNPEMKKEVEFTLAFRMFRKP</sequence>
<dbReference type="GO" id="GO:0032259">
    <property type="term" value="P:methylation"/>
    <property type="evidence" value="ECO:0007669"/>
    <property type="project" value="UniProtKB-KW"/>
</dbReference>
<evidence type="ECO:0000313" key="6">
    <source>
        <dbReference type="Proteomes" id="UP000018680"/>
    </source>
</evidence>
<evidence type="ECO:0000259" key="4">
    <source>
        <dbReference type="Pfam" id="PF08241"/>
    </source>
</evidence>
<evidence type="ECO:0000256" key="1">
    <source>
        <dbReference type="ARBA" id="ARBA00008361"/>
    </source>
</evidence>